<reference evidence="1" key="1">
    <citation type="submission" date="2023-04" db="EMBL/GenBank/DDBJ databases">
        <title>Candida boidinii NBRC 1967.</title>
        <authorList>
            <person name="Ichikawa N."/>
            <person name="Sato H."/>
            <person name="Tonouchi N."/>
        </authorList>
    </citation>
    <scope>NUCLEOTIDE SEQUENCE</scope>
    <source>
        <strain evidence="1">NBRC 1967</strain>
    </source>
</reference>
<name>A0ACB5TH46_CANBO</name>
<protein>
    <submittedName>
        <fullName evidence="1">Unnamed protein product</fullName>
    </submittedName>
</protein>
<organism evidence="1 2">
    <name type="scientific">Candida boidinii</name>
    <name type="common">Yeast</name>
    <dbReference type="NCBI Taxonomy" id="5477"/>
    <lineage>
        <taxon>Eukaryota</taxon>
        <taxon>Fungi</taxon>
        <taxon>Dikarya</taxon>
        <taxon>Ascomycota</taxon>
        <taxon>Saccharomycotina</taxon>
        <taxon>Pichiomycetes</taxon>
        <taxon>Pichiales</taxon>
        <taxon>Pichiaceae</taxon>
        <taxon>Ogataea</taxon>
        <taxon>Ogataea/Candida clade</taxon>
    </lineage>
</organism>
<dbReference type="Proteomes" id="UP001165101">
    <property type="component" value="Unassembled WGS sequence"/>
</dbReference>
<sequence length="814" mass="94062">MSNIANLINGGNKASQGTTFSKATHDTRPSLSSIPSVPGSSLPLPITLATPNINTIGSNFNKKSLSCFNTLSAASSIISSHSRLQASQYNREPQLERKKSYIATDSNHLNKTYYQPPTNKLPYSGEGDQFYQNPRSYPPIENQRQQYRSPSYSHQPYQSVETIQYRDQPNNNQHQPRYQEERIQPAVAFRDGIPSYPNQVAYTSPPTQPVGSLPTSQQFYVRDHYYTEQPDLKRNQYEREQYEREQYEREKFEREKFERERYEREAYERERINREQYEREQYERHQYEREQYERQQYEREQYEREQHFLKQKFPGQQPQREQDLLQRQIPPQGYVPYDQRRESMQPGLVVHQEPTAAVQPGFPKQFANLPPTPFQQHPPSPAGIPLDYQKSPAQVQYGYQAHQSSSTQSQQLRHTVTQIAEPLELRQQHHPAQHQKHYHHEGFPPGNAQIPPRDVNDVKRLPPDYFQRGHSYEQNPLSTPNHVQTTVIPVSGVAGAAQRPQYYYSHSEPIKHQQPFQPRNLIEGNQPQSIIQKQPYYIYLDKNNAPSSRALEENITKGSDKPYEVKTFQVNLPSPNKPHEATDKAPNPERKNSALDNDTVKSATSKESKSDTGNKKSPKTVKISVNVANDTDNNNVTVSLPAKVKVSTKTKELNNNSLNDSLVSSKVLVTDSQIKTETKEPELKEVLNKNKDDETEDKNMLNTEVKDHNNSNILTDTEKSKESSDSKRIFLKRTFIEVTDPTKKRSRKSSKRVHVEKNSEFDNNNNPVQPIKTTKRGEIRASTNRKSKKVDTNASNLGRDDKSRRQLKLIFLLI</sequence>
<evidence type="ECO:0000313" key="1">
    <source>
        <dbReference type="EMBL" id="GME88142.1"/>
    </source>
</evidence>
<accession>A0ACB5TH46</accession>
<proteinExistence type="predicted"/>
<dbReference type="EMBL" id="BSXV01000224">
    <property type="protein sequence ID" value="GME88142.1"/>
    <property type="molecule type" value="Genomic_DNA"/>
</dbReference>
<evidence type="ECO:0000313" key="2">
    <source>
        <dbReference type="Proteomes" id="UP001165101"/>
    </source>
</evidence>
<gene>
    <name evidence="1" type="ORF">Cboi01_000074000</name>
</gene>
<comment type="caution">
    <text evidence="1">The sequence shown here is derived from an EMBL/GenBank/DDBJ whole genome shotgun (WGS) entry which is preliminary data.</text>
</comment>
<keyword evidence="2" id="KW-1185">Reference proteome</keyword>